<evidence type="ECO:0000259" key="3">
    <source>
        <dbReference type="Pfam" id="PF12588"/>
    </source>
</evidence>
<dbReference type="Proteomes" id="UP000184063">
    <property type="component" value="Unassembled WGS sequence"/>
</dbReference>
<dbReference type="EMBL" id="KV878242">
    <property type="protein sequence ID" value="OJZ85784.1"/>
    <property type="molecule type" value="Genomic_DNA"/>
</dbReference>
<evidence type="ECO:0000256" key="2">
    <source>
        <dbReference type="ARBA" id="ARBA00023239"/>
    </source>
</evidence>
<dbReference type="VEuPathDB" id="FungiDB:ASPFODRAFT_207629"/>
<evidence type="ECO:0000256" key="1">
    <source>
        <dbReference type="ARBA" id="ARBA00022793"/>
    </source>
</evidence>
<dbReference type="GO" id="GO:0004609">
    <property type="term" value="F:phosphatidylserine decarboxylase activity"/>
    <property type="evidence" value="ECO:0007669"/>
    <property type="project" value="InterPro"/>
</dbReference>
<dbReference type="Pfam" id="PF02666">
    <property type="entry name" value="PS_Dcarbxylase"/>
    <property type="match status" value="1"/>
</dbReference>
<proteinExistence type="predicted"/>
<keyword evidence="2" id="KW-0456">Lyase</keyword>
<dbReference type="AlphaFoldDB" id="A0A1M3TG82"/>
<evidence type="ECO:0000313" key="4">
    <source>
        <dbReference type="EMBL" id="OJZ85784.1"/>
    </source>
</evidence>
<reference evidence="5" key="1">
    <citation type="journal article" date="2017" name="Genome Biol.">
        <title>Comparative genomics reveals high biological diversity and specific adaptations in the industrially and medically important fungal genus Aspergillus.</title>
        <authorList>
            <person name="de Vries R.P."/>
            <person name="Riley R."/>
            <person name="Wiebenga A."/>
            <person name="Aguilar-Osorio G."/>
            <person name="Amillis S."/>
            <person name="Uchima C.A."/>
            <person name="Anderluh G."/>
            <person name="Asadollahi M."/>
            <person name="Askin M."/>
            <person name="Barry K."/>
            <person name="Battaglia E."/>
            <person name="Bayram O."/>
            <person name="Benocci T."/>
            <person name="Braus-Stromeyer S.A."/>
            <person name="Caldana C."/>
            <person name="Canovas D."/>
            <person name="Cerqueira G.C."/>
            <person name="Chen F."/>
            <person name="Chen W."/>
            <person name="Choi C."/>
            <person name="Clum A."/>
            <person name="Dos Santos R.A."/>
            <person name="Damasio A.R."/>
            <person name="Diallinas G."/>
            <person name="Emri T."/>
            <person name="Fekete E."/>
            <person name="Flipphi M."/>
            <person name="Freyberg S."/>
            <person name="Gallo A."/>
            <person name="Gournas C."/>
            <person name="Habgood R."/>
            <person name="Hainaut M."/>
            <person name="Harispe M.L."/>
            <person name="Henrissat B."/>
            <person name="Hilden K.S."/>
            <person name="Hope R."/>
            <person name="Hossain A."/>
            <person name="Karabika E."/>
            <person name="Karaffa L."/>
            <person name="Karanyi Z."/>
            <person name="Krasevec N."/>
            <person name="Kuo A."/>
            <person name="Kusch H."/>
            <person name="LaButti K."/>
            <person name="Lagendijk E.L."/>
            <person name="Lapidus A."/>
            <person name="Levasseur A."/>
            <person name="Lindquist E."/>
            <person name="Lipzen A."/>
            <person name="Logrieco A.F."/>
            <person name="MacCabe A."/>
            <person name="Maekelae M.R."/>
            <person name="Malavazi I."/>
            <person name="Melin P."/>
            <person name="Meyer V."/>
            <person name="Mielnichuk N."/>
            <person name="Miskei M."/>
            <person name="Molnar A.P."/>
            <person name="Mule G."/>
            <person name="Ngan C.Y."/>
            <person name="Orejas M."/>
            <person name="Orosz E."/>
            <person name="Ouedraogo J.P."/>
            <person name="Overkamp K.M."/>
            <person name="Park H.-S."/>
            <person name="Perrone G."/>
            <person name="Piumi F."/>
            <person name="Punt P.J."/>
            <person name="Ram A.F."/>
            <person name="Ramon A."/>
            <person name="Rauscher S."/>
            <person name="Record E."/>
            <person name="Riano-Pachon D.M."/>
            <person name="Robert V."/>
            <person name="Roehrig J."/>
            <person name="Ruller R."/>
            <person name="Salamov A."/>
            <person name="Salih N.S."/>
            <person name="Samson R.A."/>
            <person name="Sandor E."/>
            <person name="Sanguinetti M."/>
            <person name="Schuetze T."/>
            <person name="Sepcic K."/>
            <person name="Shelest E."/>
            <person name="Sherlock G."/>
            <person name="Sophianopoulou V."/>
            <person name="Squina F.M."/>
            <person name="Sun H."/>
            <person name="Susca A."/>
            <person name="Todd R.B."/>
            <person name="Tsang A."/>
            <person name="Unkles S.E."/>
            <person name="van de Wiele N."/>
            <person name="van Rossen-Uffink D."/>
            <person name="Oliveira J.V."/>
            <person name="Vesth T.C."/>
            <person name="Visser J."/>
            <person name="Yu J.-H."/>
            <person name="Zhou M."/>
            <person name="Andersen M.R."/>
            <person name="Archer D.B."/>
            <person name="Baker S.E."/>
            <person name="Benoit I."/>
            <person name="Brakhage A.A."/>
            <person name="Braus G.H."/>
            <person name="Fischer R."/>
            <person name="Frisvad J.C."/>
            <person name="Goldman G.H."/>
            <person name="Houbraken J."/>
            <person name="Oakley B."/>
            <person name="Pocsi I."/>
            <person name="Scazzocchio C."/>
            <person name="Seiboth B."/>
            <person name="vanKuyk P.A."/>
            <person name="Wortman J."/>
            <person name="Dyer P.S."/>
            <person name="Grigoriev I.V."/>
        </authorList>
    </citation>
    <scope>NUCLEOTIDE SEQUENCE [LARGE SCALE GENOMIC DNA]</scope>
    <source>
        <strain evidence="5">CBS 106.47</strain>
    </source>
</reference>
<feature type="domain" description="L-tryptophan decarboxylase PsiD-like" evidence="3">
    <location>
        <begin position="19"/>
        <end position="144"/>
    </location>
</feature>
<keyword evidence="1" id="KW-0210">Decarboxylase</keyword>
<sequence>MDFSKNAISQITSTNLNTSVKAFKSLIESDPKLYKLTTEMFTQTRPGDPTIPSNLATFIVQLNSLLRSAPVFSTQRWASSPLTRFIEPYIRTPSGYEFFLNAKVNNAFHDILKDWGKFLCSPESAAILTSEPNGWFSPDALANMRDFEKTFVCDSSKPHWGFNSWEEFFNRALRKGARPIAEPDNPSVVSAAVDGVTHELATNIKAKDEYWLKDQPYSLEDMLDGDPIAGQFVGGTVLQVYLEPTGYHRWHAPVSGIIVRTLEIPGVFCPAQRDSTSLDDWVSESQGYAVHTATRHLIFIESEDKVLVCCLFAGILERGSCETTVLPGDYVEKGQELGMFHFGGSTHCLIFGPQVRVNWKDTEDMKVGQEISRISLGKISGVSEVAITLSQYGLKELITTITQSASKSGCFTKSTFQKSQAFWHMLVQEL</sequence>
<organism evidence="4 5">
    <name type="scientific">Aspergillus luchuensis (strain CBS 106.47)</name>
    <dbReference type="NCBI Taxonomy" id="1137211"/>
    <lineage>
        <taxon>Eukaryota</taxon>
        <taxon>Fungi</taxon>
        <taxon>Dikarya</taxon>
        <taxon>Ascomycota</taxon>
        <taxon>Pezizomycotina</taxon>
        <taxon>Eurotiomycetes</taxon>
        <taxon>Eurotiomycetidae</taxon>
        <taxon>Eurotiales</taxon>
        <taxon>Aspergillaceae</taxon>
        <taxon>Aspergillus</taxon>
        <taxon>Aspergillus subgen. Circumdati</taxon>
    </lineage>
</organism>
<name>A0A1M3TG82_ASPLC</name>
<protein>
    <recommendedName>
        <fullName evidence="3">L-tryptophan decarboxylase PsiD-like domain-containing protein</fullName>
    </recommendedName>
</protein>
<dbReference type="OrthoDB" id="5973539at2759"/>
<evidence type="ECO:0000313" key="5">
    <source>
        <dbReference type="Proteomes" id="UP000184063"/>
    </source>
</evidence>
<dbReference type="GO" id="GO:0006646">
    <property type="term" value="P:phosphatidylethanolamine biosynthetic process"/>
    <property type="evidence" value="ECO:0007669"/>
    <property type="project" value="TreeGrafter"/>
</dbReference>
<dbReference type="GO" id="GO:0005739">
    <property type="term" value="C:mitochondrion"/>
    <property type="evidence" value="ECO:0007669"/>
    <property type="project" value="TreeGrafter"/>
</dbReference>
<dbReference type="InterPro" id="IPR022237">
    <property type="entry name" value="PsiD-like"/>
</dbReference>
<dbReference type="PANTHER" id="PTHR10067">
    <property type="entry name" value="PHOSPHATIDYLSERINE DECARBOXYLASE"/>
    <property type="match status" value="1"/>
</dbReference>
<gene>
    <name evidence="4" type="ORF">ASPFODRAFT_207629</name>
</gene>
<dbReference type="Pfam" id="PF12588">
    <property type="entry name" value="PSDC"/>
    <property type="match status" value="1"/>
</dbReference>
<dbReference type="PANTHER" id="PTHR10067:SF9">
    <property type="entry name" value="PHOSPHATIDYLSERINE DECARBOXYLASE FAMILY PROTEIN (AFU_ORTHOLOGUE AFUA_7G01730)"/>
    <property type="match status" value="1"/>
</dbReference>
<accession>A0A1M3TG82</accession>
<dbReference type="InterPro" id="IPR003817">
    <property type="entry name" value="PS_Dcarbxylase"/>
</dbReference>